<protein>
    <submittedName>
        <fullName evidence="1">Uncharacterized protein</fullName>
    </submittedName>
</protein>
<name>A0ABU8JDP6_9GAMM</name>
<dbReference type="Proteomes" id="UP001381174">
    <property type="component" value="Unassembled WGS sequence"/>
</dbReference>
<organism evidence="1 2">
    <name type="scientific">Fulvimonas yonginensis</name>
    <dbReference type="NCBI Taxonomy" id="1495200"/>
    <lineage>
        <taxon>Bacteria</taxon>
        <taxon>Pseudomonadati</taxon>
        <taxon>Pseudomonadota</taxon>
        <taxon>Gammaproteobacteria</taxon>
        <taxon>Lysobacterales</taxon>
        <taxon>Rhodanobacteraceae</taxon>
        <taxon>Fulvimonas</taxon>
    </lineage>
</organism>
<sequence>MAHEGVFVRRRLARWLADKALARAPDGLGGLTYTFPERLADATSDTYLAPLVRHPERTTPI</sequence>
<comment type="caution">
    <text evidence="1">The sequence shown here is derived from an EMBL/GenBank/DDBJ whole genome shotgun (WGS) entry which is preliminary data.</text>
</comment>
<reference evidence="1 2" key="1">
    <citation type="journal article" date="2014" name="Int. J. Syst. Evol. Microbiol.">
        <title>Fulvimonas yonginensis sp. nov., isolated from greenhouse soil, and emended description of the genus Fulvimonas.</title>
        <authorList>
            <person name="Ahn J.H."/>
            <person name="Kim S.J."/>
            <person name="Weon H.Y."/>
            <person name="Hong S.B."/>
            <person name="Seok S.J."/>
            <person name="Kwon S.W."/>
        </authorList>
    </citation>
    <scope>NUCLEOTIDE SEQUENCE [LARGE SCALE GENOMIC DNA]</scope>
    <source>
        <strain evidence="1 2">KACC 16952</strain>
    </source>
</reference>
<gene>
    <name evidence="1" type="ORF">WAT24_11125</name>
</gene>
<evidence type="ECO:0000313" key="2">
    <source>
        <dbReference type="Proteomes" id="UP001381174"/>
    </source>
</evidence>
<accession>A0ABU8JDP6</accession>
<dbReference type="EMBL" id="JBBBNY010000007">
    <property type="protein sequence ID" value="MEI7037309.1"/>
    <property type="molecule type" value="Genomic_DNA"/>
</dbReference>
<dbReference type="RefSeq" id="WP_336807976.1">
    <property type="nucleotide sequence ID" value="NZ_JBBBNY010000007.1"/>
</dbReference>
<keyword evidence="2" id="KW-1185">Reference proteome</keyword>
<proteinExistence type="predicted"/>
<evidence type="ECO:0000313" key="1">
    <source>
        <dbReference type="EMBL" id="MEI7037309.1"/>
    </source>
</evidence>